<proteinExistence type="predicted"/>
<dbReference type="Proteomes" id="UP000277671">
    <property type="component" value="Unassembled WGS sequence"/>
</dbReference>
<reference evidence="2 3" key="1">
    <citation type="submission" date="2018-10" db="EMBL/GenBank/DDBJ databases">
        <title>Sequencing the genomes of 1000 actinobacteria strains.</title>
        <authorList>
            <person name="Klenk H.-P."/>
        </authorList>
    </citation>
    <scope>NUCLEOTIDE SEQUENCE [LARGE SCALE GENOMIC DNA]</scope>
    <source>
        <strain evidence="2 3">DSM 45175</strain>
    </source>
</reference>
<evidence type="ECO:0000313" key="2">
    <source>
        <dbReference type="EMBL" id="RKR90598.1"/>
    </source>
</evidence>
<name>A0A495JPZ2_9ACTN</name>
<evidence type="ECO:0000313" key="3">
    <source>
        <dbReference type="Proteomes" id="UP000277671"/>
    </source>
</evidence>
<gene>
    <name evidence="2" type="ORF">BDK92_4976</name>
</gene>
<keyword evidence="1" id="KW-1133">Transmembrane helix</keyword>
<keyword evidence="1" id="KW-0812">Transmembrane</keyword>
<dbReference type="EMBL" id="RBKT01000001">
    <property type="protein sequence ID" value="RKR90598.1"/>
    <property type="molecule type" value="Genomic_DNA"/>
</dbReference>
<comment type="caution">
    <text evidence="2">The sequence shown here is derived from an EMBL/GenBank/DDBJ whole genome shotgun (WGS) entry which is preliminary data.</text>
</comment>
<dbReference type="AlphaFoldDB" id="A0A495JPZ2"/>
<dbReference type="OrthoDB" id="3402719at2"/>
<evidence type="ECO:0000256" key="1">
    <source>
        <dbReference type="SAM" id="Phobius"/>
    </source>
</evidence>
<keyword evidence="1" id="KW-0472">Membrane</keyword>
<sequence length="157" mass="17663">MITYYDDRSVRVTSEAIRVADRAYPLMELAEIWHQRGTRSWRVLANRGALGIGLIGPVVAALIGIALAVRFHSSITVTLAIIGVSCLVGFAVGPVADLLLEFLDRSYTRGSHRLEIWVRWHGEPVRLLQTTDALRFGQIYRALQRAVEQRQGMPRPR</sequence>
<dbReference type="Pfam" id="PF19744">
    <property type="entry name" value="DUF6232"/>
    <property type="match status" value="1"/>
</dbReference>
<dbReference type="InterPro" id="IPR045629">
    <property type="entry name" value="DUF6232"/>
</dbReference>
<dbReference type="RefSeq" id="WP_121158849.1">
    <property type="nucleotide sequence ID" value="NZ_RBKT01000001.1"/>
</dbReference>
<protein>
    <submittedName>
        <fullName evidence="2">Uncharacterized protein</fullName>
    </submittedName>
</protein>
<keyword evidence="3" id="KW-1185">Reference proteome</keyword>
<feature type="transmembrane region" description="Helical" evidence="1">
    <location>
        <begin position="49"/>
        <end position="69"/>
    </location>
</feature>
<accession>A0A495JPZ2</accession>
<feature type="transmembrane region" description="Helical" evidence="1">
    <location>
        <begin position="75"/>
        <end position="100"/>
    </location>
</feature>
<organism evidence="2 3">
    <name type="scientific">Micromonospora pisi</name>
    <dbReference type="NCBI Taxonomy" id="589240"/>
    <lineage>
        <taxon>Bacteria</taxon>
        <taxon>Bacillati</taxon>
        <taxon>Actinomycetota</taxon>
        <taxon>Actinomycetes</taxon>
        <taxon>Micromonosporales</taxon>
        <taxon>Micromonosporaceae</taxon>
        <taxon>Micromonospora</taxon>
    </lineage>
</organism>